<feature type="region of interest" description="Disordered" evidence="1">
    <location>
        <begin position="134"/>
        <end position="154"/>
    </location>
</feature>
<accession>A0A0W8EZZ5</accession>
<reference evidence="2" key="1">
    <citation type="journal article" date="2015" name="Proc. Natl. Acad. Sci. U.S.A.">
        <title>Networks of energetic and metabolic interactions define dynamics in microbial communities.</title>
        <authorList>
            <person name="Embree M."/>
            <person name="Liu J.K."/>
            <person name="Al-Bassam M.M."/>
            <person name="Zengler K."/>
        </authorList>
    </citation>
    <scope>NUCLEOTIDE SEQUENCE</scope>
</reference>
<dbReference type="AlphaFoldDB" id="A0A0W8EZZ5"/>
<sequence>MSAWVDDDGSPKRQVRRFQVIALSSAARRTGRRSREGSIASRPERVNATALPPMRAPSRTSAATKMIPCRGVADREAMNVAAMELASWNPFVKVNAKARRITMTAMVSMARAYLSFSSSLIVVGLGQRKGCQADERGYPRCRSVSNQGDKLHKP</sequence>
<dbReference type="EMBL" id="LNQE01001689">
    <property type="protein sequence ID" value="KUG14196.1"/>
    <property type="molecule type" value="Genomic_DNA"/>
</dbReference>
<name>A0A0W8EZZ5_9ZZZZ</name>
<feature type="region of interest" description="Disordered" evidence="1">
    <location>
        <begin position="26"/>
        <end position="63"/>
    </location>
</feature>
<gene>
    <name evidence="2" type="ORF">ASZ90_016160</name>
</gene>
<evidence type="ECO:0000313" key="2">
    <source>
        <dbReference type="EMBL" id="KUG14196.1"/>
    </source>
</evidence>
<protein>
    <submittedName>
        <fullName evidence="2">Uncharacterized protein</fullName>
    </submittedName>
</protein>
<organism evidence="2">
    <name type="scientific">hydrocarbon metagenome</name>
    <dbReference type="NCBI Taxonomy" id="938273"/>
    <lineage>
        <taxon>unclassified sequences</taxon>
        <taxon>metagenomes</taxon>
        <taxon>ecological metagenomes</taxon>
    </lineage>
</organism>
<evidence type="ECO:0000256" key="1">
    <source>
        <dbReference type="SAM" id="MobiDB-lite"/>
    </source>
</evidence>
<comment type="caution">
    <text evidence="2">The sequence shown here is derived from an EMBL/GenBank/DDBJ whole genome shotgun (WGS) entry which is preliminary data.</text>
</comment>
<proteinExistence type="predicted"/>